<dbReference type="GeneID" id="14886967"/>
<accession>A0A0A1U536</accession>
<dbReference type="SUPFAM" id="SSF81995">
    <property type="entry name" value="beta-sandwich domain of Sec23/24"/>
    <property type="match status" value="1"/>
</dbReference>
<name>A0A0A1U536_ENTIV</name>
<dbReference type="InterPro" id="IPR050550">
    <property type="entry name" value="SEC23_SEC24_subfamily"/>
</dbReference>
<dbReference type="GO" id="GO:0000149">
    <property type="term" value="F:SNARE binding"/>
    <property type="evidence" value="ECO:0007669"/>
    <property type="project" value="TreeGrafter"/>
</dbReference>
<dbReference type="Proteomes" id="UP000014680">
    <property type="component" value="Unassembled WGS sequence"/>
</dbReference>
<dbReference type="GO" id="GO:0090110">
    <property type="term" value="P:COPII-coated vesicle cargo loading"/>
    <property type="evidence" value="ECO:0007669"/>
    <property type="project" value="TreeGrafter"/>
</dbReference>
<dbReference type="KEGG" id="eiv:EIN_418610"/>
<evidence type="ECO:0000313" key="2">
    <source>
        <dbReference type="Proteomes" id="UP000014680"/>
    </source>
</evidence>
<protein>
    <submittedName>
        <fullName evidence="1">Uncharacterized protein</fullName>
    </submittedName>
</protein>
<organism evidence="1 2">
    <name type="scientific">Entamoeba invadens IP1</name>
    <dbReference type="NCBI Taxonomy" id="370355"/>
    <lineage>
        <taxon>Eukaryota</taxon>
        <taxon>Amoebozoa</taxon>
        <taxon>Evosea</taxon>
        <taxon>Archamoebae</taxon>
        <taxon>Mastigamoebida</taxon>
        <taxon>Entamoebidae</taxon>
        <taxon>Entamoeba</taxon>
    </lineage>
</organism>
<dbReference type="PANTHER" id="PTHR13803:SF39">
    <property type="entry name" value="SECRETORY 24AB, ISOFORM A"/>
    <property type="match status" value="1"/>
</dbReference>
<dbReference type="InterPro" id="IPR036174">
    <property type="entry name" value="Znf_Sec23_Sec24_sf"/>
</dbReference>
<dbReference type="GO" id="GO:0030127">
    <property type="term" value="C:COPII vesicle coat"/>
    <property type="evidence" value="ECO:0007669"/>
    <property type="project" value="InterPro"/>
</dbReference>
<dbReference type="VEuPathDB" id="AmoebaDB:EIN_418610"/>
<dbReference type="GO" id="GO:0008270">
    <property type="term" value="F:zinc ion binding"/>
    <property type="evidence" value="ECO:0007669"/>
    <property type="project" value="InterPro"/>
</dbReference>
<dbReference type="OrthoDB" id="49016at2759"/>
<evidence type="ECO:0000313" key="1">
    <source>
        <dbReference type="EMBL" id="ELP87982.1"/>
    </source>
</evidence>
<gene>
    <name evidence="1" type="ORF">EIN_418610</name>
</gene>
<dbReference type="EMBL" id="KB206772">
    <property type="protein sequence ID" value="ELP87982.1"/>
    <property type="molecule type" value="Genomic_DNA"/>
</dbReference>
<dbReference type="GO" id="GO:0006886">
    <property type="term" value="P:intracellular protein transport"/>
    <property type="evidence" value="ECO:0007669"/>
    <property type="project" value="InterPro"/>
</dbReference>
<dbReference type="SUPFAM" id="SSF82919">
    <property type="entry name" value="Zn-finger domain of Sec23/24"/>
    <property type="match status" value="1"/>
</dbReference>
<dbReference type="AlphaFoldDB" id="A0A0A1U536"/>
<dbReference type="RefSeq" id="XP_004254753.1">
    <property type="nucleotide sequence ID" value="XM_004254705.1"/>
</dbReference>
<dbReference type="PANTHER" id="PTHR13803">
    <property type="entry name" value="SEC24-RELATED PROTEIN"/>
    <property type="match status" value="1"/>
</dbReference>
<dbReference type="OMA" id="ADNYQTY"/>
<keyword evidence="2" id="KW-1185">Reference proteome</keyword>
<reference evidence="1 2" key="1">
    <citation type="submission" date="2012-10" db="EMBL/GenBank/DDBJ databases">
        <authorList>
            <person name="Zafar N."/>
            <person name="Inman J."/>
            <person name="Hall N."/>
            <person name="Lorenzi H."/>
            <person name="Caler E."/>
        </authorList>
    </citation>
    <scope>NUCLEOTIDE SEQUENCE [LARGE SCALE GENOMIC DNA]</scope>
    <source>
        <strain evidence="1 2">IP1</strain>
    </source>
</reference>
<proteinExistence type="predicted"/>
<dbReference type="Gene3D" id="2.60.40.1670">
    <property type="entry name" value="beta-sandwich domain of Sec23/24"/>
    <property type="match status" value="1"/>
</dbReference>
<dbReference type="GO" id="GO:0070971">
    <property type="term" value="C:endoplasmic reticulum exit site"/>
    <property type="evidence" value="ECO:0007669"/>
    <property type="project" value="TreeGrafter"/>
</dbReference>
<sequence>MDEKMEIQPSYHVLPGNDDIVKRIGVPVSVVVRPFLYDVTNVYIPFLKIPKCQHCAAYFSPVTHWICPHTRYFCHVCHSFVPDQQNRFIEKDQRRERIPELEENTVQYVCGVDERDFVFRRVVICDNTVLSSIGQYIKTITEPFLLVLCSDQISVIQKNKKSYYEFVLCNVELSSYSQLESEEESIAFESKKTTFLHPSKTLKIAEWCHYYTFPVFNKYNGKYIYKQALLYALKMIQKYGVVDCFHGVNSQYFDFGDIKQISEFQKIGHYAQKYGIMINNYFIGNELRKLNIPIATTLATLTNGSTFFAKTFDENYLKSIKKNIVGVLGHVKLRTPDGMEVLGVFGSSIGERVDCGKIGVLTDDVACLFECAHFDEVLKIKHQFQCVLTYTGLDGRKCVRVMNSAVYASDTLSACLDINNINFDVVVVSLLSKLGREVEQSKDIEIAIQHMETELRAMSFICQQQIIDIMHKIFASLKSESGAMLGVILSYLTKGRPDVVFSFKEGNVQ</sequence>